<dbReference type="KEGG" id="dzi:111292057"/>
<dbReference type="PANTHER" id="PTHR31589">
    <property type="entry name" value="PROTEIN, PUTATIVE (DUF239)-RELATED-RELATED"/>
    <property type="match status" value="1"/>
</dbReference>
<protein>
    <submittedName>
        <fullName evidence="4">Uncharacterized protein LOC111292057 isoform X1</fullName>
    </submittedName>
</protein>
<gene>
    <name evidence="4" type="primary">LOC111292057</name>
</gene>
<dbReference type="PANTHER" id="PTHR31589:SF217">
    <property type="entry name" value="CARBOXYL-TERMINAL PEPTIDASE"/>
    <property type="match status" value="1"/>
</dbReference>
<proteinExistence type="predicted"/>
<dbReference type="Pfam" id="PF14365">
    <property type="entry name" value="Neprosin_AP"/>
    <property type="match status" value="1"/>
</dbReference>
<keyword evidence="1" id="KW-0732">Signal</keyword>
<feature type="signal peptide" evidence="1">
    <location>
        <begin position="1"/>
        <end position="35"/>
    </location>
</feature>
<dbReference type="RefSeq" id="XP_022739978.1">
    <property type="nucleotide sequence ID" value="XM_022884243.1"/>
</dbReference>
<feature type="chain" id="PRO_5028221537" evidence="1">
    <location>
        <begin position="36"/>
        <end position="421"/>
    </location>
</feature>
<reference evidence="4" key="1">
    <citation type="submission" date="2025-08" db="UniProtKB">
        <authorList>
            <consortium name="RefSeq"/>
        </authorList>
    </citation>
    <scope>IDENTIFICATION</scope>
    <source>
        <tissue evidence="4">Fruit stalk</tissue>
    </source>
</reference>
<name>A0A6P5YHR8_DURZI</name>
<dbReference type="InterPro" id="IPR004314">
    <property type="entry name" value="Neprosin"/>
</dbReference>
<dbReference type="Proteomes" id="UP000515121">
    <property type="component" value="Unplaced"/>
</dbReference>
<dbReference type="PROSITE" id="PS52045">
    <property type="entry name" value="NEPROSIN_PEP_CD"/>
    <property type="match status" value="1"/>
</dbReference>
<evidence type="ECO:0000313" key="3">
    <source>
        <dbReference type="Proteomes" id="UP000515121"/>
    </source>
</evidence>
<dbReference type="Gene3D" id="3.90.1320.10">
    <property type="entry name" value="Outer-capsid protein sigma 3, large lobe"/>
    <property type="match status" value="1"/>
</dbReference>
<dbReference type="Pfam" id="PF03080">
    <property type="entry name" value="Neprosin"/>
    <property type="match status" value="1"/>
</dbReference>
<organism evidence="3 4">
    <name type="scientific">Durio zibethinus</name>
    <name type="common">Durian</name>
    <dbReference type="NCBI Taxonomy" id="66656"/>
    <lineage>
        <taxon>Eukaryota</taxon>
        <taxon>Viridiplantae</taxon>
        <taxon>Streptophyta</taxon>
        <taxon>Embryophyta</taxon>
        <taxon>Tracheophyta</taxon>
        <taxon>Spermatophyta</taxon>
        <taxon>Magnoliopsida</taxon>
        <taxon>eudicotyledons</taxon>
        <taxon>Gunneridae</taxon>
        <taxon>Pentapetalae</taxon>
        <taxon>rosids</taxon>
        <taxon>malvids</taxon>
        <taxon>Malvales</taxon>
        <taxon>Malvaceae</taxon>
        <taxon>Helicteroideae</taxon>
        <taxon>Durio</taxon>
    </lineage>
</organism>
<evidence type="ECO:0000259" key="2">
    <source>
        <dbReference type="PROSITE" id="PS52045"/>
    </source>
</evidence>
<evidence type="ECO:0000313" key="4">
    <source>
        <dbReference type="RefSeq" id="XP_022739978.1"/>
    </source>
</evidence>
<sequence>MTMGMQCFLSREKSRFLLMLCILLVFFIEMTPTTASRSSSSSTQDLEVQTQLKLLNKPAVKSIKSPDGDIIDCIKITHQPSFDHPLLKNHTIQMTPNFHPEGIFAQNKVSSSRTITQLWHLNGRCPEGTIPVRRTKKDDLLRASSIKAFGKKKHITIPQPRSAAPDLISQSGHQHAIAYVDGDKYYGAKATINVWEPKIQQSNEFSLSQIWILGGSFGEDLNSIEAGWQVSPDLYGDNRTRLFTYWTSDAYQATGCYNLLCSGFIQINNEIAMGATIYPVSGYHGSQYDISLLMWKDPNEGNWWMQFGNDYVLGYWPAFLFSYLSDSASMIEWGGEVVNSESDGQHTSTQMGSGHFPKEGFGKASYFKNIQIVDGSNNLRVPKDIGTFTEQSNCYDVQIGKGGNWGSYFYYGGPGRSPDCP</sequence>
<dbReference type="AlphaFoldDB" id="A0A6P5YHR8"/>
<dbReference type="FunFam" id="3.90.1320.10:FF:000001">
    <property type="entry name" value="Putative carboxyl-terminal proteinase"/>
    <property type="match status" value="1"/>
</dbReference>
<dbReference type="OrthoDB" id="1858978at2759"/>
<dbReference type="GeneID" id="111292057"/>
<keyword evidence="3" id="KW-1185">Reference proteome</keyword>
<feature type="domain" description="Neprosin PEP catalytic" evidence="2">
    <location>
        <begin position="167"/>
        <end position="421"/>
    </location>
</feature>
<dbReference type="InterPro" id="IPR025521">
    <property type="entry name" value="Neprosin_propep"/>
</dbReference>
<evidence type="ECO:0000256" key="1">
    <source>
        <dbReference type="SAM" id="SignalP"/>
    </source>
</evidence>
<dbReference type="InterPro" id="IPR053168">
    <property type="entry name" value="Glutamic_endopeptidase"/>
</dbReference>
<accession>A0A6P5YHR8</accession>